<evidence type="ECO:0008006" key="5">
    <source>
        <dbReference type="Google" id="ProtNLM"/>
    </source>
</evidence>
<dbReference type="Gene3D" id="3.40.50.720">
    <property type="entry name" value="NAD(P)-binding Rossmann-like Domain"/>
    <property type="match status" value="1"/>
</dbReference>
<dbReference type="Proteomes" id="UP000005408">
    <property type="component" value="Unassembled WGS sequence"/>
</dbReference>
<reference evidence="3" key="1">
    <citation type="submission" date="2022-08" db="UniProtKB">
        <authorList>
            <consortium name="EnsemblMetazoa"/>
        </authorList>
    </citation>
    <scope>IDENTIFICATION</scope>
    <source>
        <strain evidence="3">05x7-T-G4-1.051#20</strain>
    </source>
</reference>
<keyword evidence="1" id="KW-0560">Oxidoreductase</keyword>
<dbReference type="InterPro" id="IPR002347">
    <property type="entry name" value="SDR_fam"/>
</dbReference>
<organism evidence="3 4">
    <name type="scientific">Magallana gigas</name>
    <name type="common">Pacific oyster</name>
    <name type="synonym">Crassostrea gigas</name>
    <dbReference type="NCBI Taxonomy" id="29159"/>
    <lineage>
        <taxon>Eukaryota</taxon>
        <taxon>Metazoa</taxon>
        <taxon>Spiralia</taxon>
        <taxon>Lophotrochozoa</taxon>
        <taxon>Mollusca</taxon>
        <taxon>Bivalvia</taxon>
        <taxon>Autobranchia</taxon>
        <taxon>Pteriomorphia</taxon>
        <taxon>Ostreida</taxon>
        <taxon>Ostreoidea</taxon>
        <taxon>Ostreidae</taxon>
        <taxon>Magallana</taxon>
    </lineage>
</organism>
<dbReference type="AlphaFoldDB" id="A0A8W8IZF4"/>
<keyword evidence="2" id="KW-1133">Transmembrane helix</keyword>
<keyword evidence="2" id="KW-0812">Transmembrane</keyword>
<feature type="transmembrane region" description="Helical" evidence="2">
    <location>
        <begin position="6"/>
        <end position="23"/>
    </location>
</feature>
<dbReference type="PANTHER" id="PTHR43157">
    <property type="entry name" value="PHOSPHATIDYLINOSITOL-GLYCAN BIOSYNTHESIS CLASS F PROTEIN-RELATED"/>
    <property type="match status" value="1"/>
</dbReference>
<dbReference type="SUPFAM" id="SSF51735">
    <property type="entry name" value="NAD(P)-binding Rossmann-fold domains"/>
    <property type="match status" value="1"/>
</dbReference>
<protein>
    <recommendedName>
        <fullName evidence="5">Retinol dehydrogenase 11</fullName>
    </recommendedName>
</protein>
<keyword evidence="2" id="KW-0472">Membrane</keyword>
<feature type="transmembrane region" description="Helical" evidence="2">
    <location>
        <begin position="143"/>
        <end position="163"/>
    </location>
</feature>
<evidence type="ECO:0000313" key="4">
    <source>
        <dbReference type="Proteomes" id="UP000005408"/>
    </source>
</evidence>
<accession>A0A8W8IZF4</accession>
<name>A0A8W8IZF4_MAGGI</name>
<dbReference type="PRINTS" id="PR00081">
    <property type="entry name" value="GDHRDH"/>
</dbReference>
<dbReference type="InterPro" id="IPR036291">
    <property type="entry name" value="NAD(P)-bd_dom_sf"/>
</dbReference>
<dbReference type="GO" id="GO:0016491">
    <property type="term" value="F:oxidoreductase activity"/>
    <property type="evidence" value="ECO:0007669"/>
    <property type="project" value="UniProtKB-KW"/>
</dbReference>
<evidence type="ECO:0000313" key="3">
    <source>
        <dbReference type="EnsemblMetazoa" id="G16206.1:cds"/>
    </source>
</evidence>
<evidence type="ECO:0000256" key="1">
    <source>
        <dbReference type="ARBA" id="ARBA00023002"/>
    </source>
</evidence>
<dbReference type="Pfam" id="PF00106">
    <property type="entry name" value="adh_short"/>
    <property type="match status" value="1"/>
</dbReference>
<dbReference type="EnsemblMetazoa" id="G16206.1">
    <property type="protein sequence ID" value="G16206.1:cds"/>
    <property type="gene ID" value="G16206"/>
</dbReference>
<dbReference type="PANTHER" id="PTHR43157:SF31">
    <property type="entry name" value="PHOSPHATIDYLINOSITOL-GLYCAN BIOSYNTHESIS CLASS F PROTEIN"/>
    <property type="match status" value="1"/>
</dbReference>
<sequence>MDLTSVALFAVFIFLLVLLALVLKRPGRNDLNITSRSLEGKTIIVTGAEQGRGIHITLELAKKKARVIMACADENKGKTARQNIVQRTGNTDIVVQHLDVSMMSSVRSFVTLFKLHEKKLDIFINNEEMISILKKMTNERFEMVFAANYFGPFLLTHLLLALLRRSQGRVVNVGSVLPSSTVLDCGNLKAEKSFHFPRFYESKLAMLIFTKELAKRTINSGVVAAYVNAGPTQTELCQDISWLFLLFQSIYSGQGLKSATKGARSVLFCALDDSVQTFGYCIDGQLMDHTPSVPVSVYDEGLAKKLWEVSERLTGQSDVMGELNARLAKRGRVE</sequence>
<proteinExistence type="predicted"/>
<evidence type="ECO:0000256" key="2">
    <source>
        <dbReference type="SAM" id="Phobius"/>
    </source>
</evidence>
<keyword evidence="4" id="KW-1185">Reference proteome</keyword>